<dbReference type="Pfam" id="PF00027">
    <property type="entry name" value="cNMP_binding"/>
    <property type="match status" value="1"/>
</dbReference>
<keyword evidence="3" id="KW-0804">Transcription</keyword>
<dbReference type="SMART" id="SM00100">
    <property type="entry name" value="cNMP"/>
    <property type="match status" value="1"/>
</dbReference>
<evidence type="ECO:0000256" key="3">
    <source>
        <dbReference type="ARBA" id="ARBA00023163"/>
    </source>
</evidence>
<name>A0A6S6Z780_9BURK</name>
<dbReference type="GO" id="GO:0003700">
    <property type="term" value="F:DNA-binding transcription factor activity"/>
    <property type="evidence" value="ECO:0007669"/>
    <property type="project" value="TreeGrafter"/>
</dbReference>
<accession>A0A6S6Z780</accession>
<evidence type="ECO:0000313" key="6">
    <source>
        <dbReference type="EMBL" id="CAB3665571.1"/>
    </source>
</evidence>
<evidence type="ECO:0000259" key="5">
    <source>
        <dbReference type="PROSITE" id="PS51063"/>
    </source>
</evidence>
<dbReference type="InterPro" id="IPR014710">
    <property type="entry name" value="RmlC-like_jellyroll"/>
</dbReference>
<reference evidence="6 7" key="1">
    <citation type="submission" date="2020-04" db="EMBL/GenBank/DDBJ databases">
        <authorList>
            <person name="De Canck E."/>
        </authorList>
    </citation>
    <scope>NUCLEOTIDE SEQUENCE [LARGE SCALE GENOMIC DNA]</scope>
    <source>
        <strain evidence="6 7">LMG 3441</strain>
    </source>
</reference>
<dbReference type="GO" id="GO:0005829">
    <property type="term" value="C:cytosol"/>
    <property type="evidence" value="ECO:0007669"/>
    <property type="project" value="TreeGrafter"/>
</dbReference>
<keyword evidence="7" id="KW-1185">Reference proteome</keyword>
<dbReference type="AlphaFoldDB" id="A0A6S6Z780"/>
<dbReference type="Proteomes" id="UP000494269">
    <property type="component" value="Unassembled WGS sequence"/>
</dbReference>
<evidence type="ECO:0000256" key="2">
    <source>
        <dbReference type="ARBA" id="ARBA00023125"/>
    </source>
</evidence>
<dbReference type="PROSITE" id="PS50042">
    <property type="entry name" value="CNMP_BINDING_3"/>
    <property type="match status" value="1"/>
</dbReference>
<dbReference type="InterPro" id="IPR018490">
    <property type="entry name" value="cNMP-bd_dom_sf"/>
</dbReference>
<dbReference type="CDD" id="cd00092">
    <property type="entry name" value="HTH_CRP"/>
    <property type="match status" value="1"/>
</dbReference>
<dbReference type="PANTHER" id="PTHR24567:SF75">
    <property type="entry name" value="FUMARATE AND NITRATE REDUCTION REGULATORY PROTEIN"/>
    <property type="match status" value="1"/>
</dbReference>
<sequence length="256" mass="28201">MTMTFFSPIEPAASLPYRPNSGCSNCRLRGACLPRRLSDPEVVSLNGCIDTRVRLEKHEVLFTQHDTHDAIFAVRSGSLKTQWAAPNRAAQVTGIHIPGDLLGFSGLFESRHGMTATALESTEVCVIRLNALDALTSQFPQIQSHLRGFMSSEMVRLQKLLAQTRLRSEQRIAIFFLDMAKRYAALGYSAERFALRMTFSDIASLLGMTLATVSRLITALRRDDVIAIEAKQIEILDNAALEAIASGMDEPACLVS</sequence>
<dbReference type="SUPFAM" id="SSF46785">
    <property type="entry name" value="Winged helix' DNA-binding domain"/>
    <property type="match status" value="1"/>
</dbReference>
<proteinExistence type="predicted"/>
<dbReference type="PROSITE" id="PS51063">
    <property type="entry name" value="HTH_CRP_2"/>
    <property type="match status" value="1"/>
</dbReference>
<evidence type="ECO:0000259" key="4">
    <source>
        <dbReference type="PROSITE" id="PS50042"/>
    </source>
</evidence>
<keyword evidence="2" id="KW-0238">DNA-binding</keyword>
<keyword evidence="1" id="KW-0805">Transcription regulation</keyword>
<dbReference type="FunFam" id="1.10.10.10:FF:000028">
    <property type="entry name" value="Fumarate/nitrate reduction transcriptional regulator Fnr"/>
    <property type="match status" value="1"/>
</dbReference>
<dbReference type="Pfam" id="PF13545">
    <property type="entry name" value="HTH_Crp_2"/>
    <property type="match status" value="1"/>
</dbReference>
<dbReference type="PRINTS" id="PR00034">
    <property type="entry name" value="HTHCRP"/>
</dbReference>
<dbReference type="GO" id="GO:0003677">
    <property type="term" value="F:DNA binding"/>
    <property type="evidence" value="ECO:0007669"/>
    <property type="project" value="UniProtKB-KW"/>
</dbReference>
<dbReference type="InterPro" id="IPR000595">
    <property type="entry name" value="cNMP-bd_dom"/>
</dbReference>
<dbReference type="RefSeq" id="WP_175168872.1">
    <property type="nucleotide sequence ID" value="NZ_CADIJQ010000001.1"/>
</dbReference>
<dbReference type="CDD" id="cd00038">
    <property type="entry name" value="CAP_ED"/>
    <property type="match status" value="1"/>
</dbReference>
<dbReference type="Gene3D" id="2.60.120.10">
    <property type="entry name" value="Jelly Rolls"/>
    <property type="match status" value="1"/>
</dbReference>
<feature type="domain" description="Cyclic nucleotide-binding" evidence="4">
    <location>
        <begin position="33"/>
        <end position="130"/>
    </location>
</feature>
<dbReference type="SUPFAM" id="SSF51206">
    <property type="entry name" value="cAMP-binding domain-like"/>
    <property type="match status" value="1"/>
</dbReference>
<dbReference type="SMART" id="SM00419">
    <property type="entry name" value="HTH_CRP"/>
    <property type="match status" value="1"/>
</dbReference>
<protein>
    <submittedName>
        <fullName evidence="6">Transcriptional activator protein Anr</fullName>
    </submittedName>
</protein>
<dbReference type="InterPro" id="IPR050397">
    <property type="entry name" value="Env_Response_Regulators"/>
</dbReference>
<dbReference type="PANTHER" id="PTHR24567">
    <property type="entry name" value="CRP FAMILY TRANSCRIPTIONAL REGULATORY PROTEIN"/>
    <property type="match status" value="1"/>
</dbReference>
<gene>
    <name evidence="6" type="primary">anr</name>
    <name evidence="6" type="ORF">LMG3441_00793</name>
</gene>
<dbReference type="Gene3D" id="1.10.10.10">
    <property type="entry name" value="Winged helix-like DNA-binding domain superfamily/Winged helix DNA-binding domain"/>
    <property type="match status" value="1"/>
</dbReference>
<evidence type="ECO:0000313" key="7">
    <source>
        <dbReference type="Proteomes" id="UP000494269"/>
    </source>
</evidence>
<dbReference type="EMBL" id="CADIJQ010000001">
    <property type="protein sequence ID" value="CAB3665571.1"/>
    <property type="molecule type" value="Genomic_DNA"/>
</dbReference>
<dbReference type="InterPro" id="IPR012318">
    <property type="entry name" value="HTH_CRP"/>
</dbReference>
<evidence type="ECO:0000256" key="1">
    <source>
        <dbReference type="ARBA" id="ARBA00023015"/>
    </source>
</evidence>
<feature type="domain" description="HTH crp-type" evidence="5">
    <location>
        <begin position="166"/>
        <end position="239"/>
    </location>
</feature>
<dbReference type="InterPro" id="IPR036388">
    <property type="entry name" value="WH-like_DNA-bd_sf"/>
</dbReference>
<organism evidence="6 7">
    <name type="scientific">Achromobacter kerstersii</name>
    <dbReference type="NCBI Taxonomy" id="1353890"/>
    <lineage>
        <taxon>Bacteria</taxon>
        <taxon>Pseudomonadati</taxon>
        <taxon>Pseudomonadota</taxon>
        <taxon>Betaproteobacteria</taxon>
        <taxon>Burkholderiales</taxon>
        <taxon>Alcaligenaceae</taxon>
        <taxon>Achromobacter</taxon>
    </lineage>
</organism>
<dbReference type="InterPro" id="IPR036390">
    <property type="entry name" value="WH_DNA-bd_sf"/>
</dbReference>